<dbReference type="Pfam" id="PF22746">
    <property type="entry name" value="SHOCT-like_DUF2089-C"/>
    <property type="match status" value="1"/>
</dbReference>
<dbReference type="InterPro" id="IPR053959">
    <property type="entry name" value="YvlB/LiaX_N"/>
</dbReference>
<dbReference type="STRING" id="582475.ACZ11_19000"/>
<evidence type="ECO:0000259" key="2">
    <source>
        <dbReference type="Pfam" id="PF13349"/>
    </source>
</evidence>
<protein>
    <submittedName>
        <fullName evidence="4">Uncharacterized protein</fullName>
    </submittedName>
</protein>
<feature type="region of interest" description="Disordered" evidence="1">
    <location>
        <begin position="31"/>
        <end position="73"/>
    </location>
</feature>
<dbReference type="Proteomes" id="UP000232101">
    <property type="component" value="Unassembled WGS sequence"/>
</dbReference>
<evidence type="ECO:0000259" key="3">
    <source>
        <dbReference type="Pfam" id="PF22746"/>
    </source>
</evidence>
<evidence type="ECO:0000313" key="4">
    <source>
        <dbReference type="EMBL" id="PJO43502.1"/>
    </source>
</evidence>
<evidence type="ECO:0000313" key="5">
    <source>
        <dbReference type="Proteomes" id="UP000232101"/>
    </source>
</evidence>
<feature type="domain" description="DUF4097" evidence="2">
    <location>
        <begin position="200"/>
        <end position="356"/>
    </location>
</feature>
<feature type="domain" description="YvlB/LiaX N-terminal" evidence="3">
    <location>
        <begin position="3"/>
        <end position="31"/>
    </location>
</feature>
<comment type="caution">
    <text evidence="4">The sequence shown here is derived from an EMBL/GenBank/DDBJ whole genome shotgun (WGS) entry which is preliminary data.</text>
</comment>
<dbReference type="EMBL" id="PHQY01000600">
    <property type="protein sequence ID" value="PJO43502.1"/>
    <property type="molecule type" value="Genomic_DNA"/>
</dbReference>
<dbReference type="Pfam" id="PF13349">
    <property type="entry name" value="DUF4097"/>
    <property type="match status" value="1"/>
</dbReference>
<dbReference type="AlphaFoldDB" id="A0A2M9Q696"/>
<name>A0A2M9Q696_9BACI</name>
<feature type="compositionally biased region" description="Basic and acidic residues" evidence="1">
    <location>
        <begin position="45"/>
        <end position="73"/>
    </location>
</feature>
<organism evidence="4 5">
    <name type="scientific">Lysinibacillus xylanilyticus</name>
    <dbReference type="NCBI Taxonomy" id="582475"/>
    <lineage>
        <taxon>Bacteria</taxon>
        <taxon>Bacillati</taxon>
        <taxon>Bacillota</taxon>
        <taxon>Bacilli</taxon>
        <taxon>Bacillales</taxon>
        <taxon>Bacillaceae</taxon>
        <taxon>Lysinibacillus</taxon>
    </lineage>
</organism>
<sequence>MQNERQRILELVEKGTISAQDAITLLEALEQPTKSTQNVMNDVVNEDHYSSTEKESVYKDKSQQDQQPQKDEDFSKHFQEEMRDFRKDISQIGSLFMDMMNTAVKKVKEFDVSSPFGDKFEFTHTEEVAAEHIDKIIVELPNGNFSLESTEGDSFQVICKVKAPLVNDSEEETRANFLMQFVVEEDGDSLRILSQLKLVQVNVKVLVPKDKLEKLSVRLMNGSVTLQDTDFEQLKVKTLNGAIKGSKFNFGKAEVDSSNGSIELTNVRGKDLEAETLNGRVYLDGALDEVEAKSVNGHVVVTTCSTNSSKIKAQTVAGAVELYVPRTISLSGKVVTNFGKVDVGIQDASKLESQDQFLSKVVRFDKEVENANRLFIEGESKTGAVLVRYTTNDEQQI</sequence>
<evidence type="ECO:0000256" key="1">
    <source>
        <dbReference type="SAM" id="MobiDB-lite"/>
    </source>
</evidence>
<proteinExistence type="predicted"/>
<gene>
    <name evidence="4" type="ORF">CWD94_11905</name>
</gene>
<accession>A0A2M9Q696</accession>
<dbReference type="RefSeq" id="WP_100543263.1">
    <property type="nucleotide sequence ID" value="NZ_CP158849.1"/>
</dbReference>
<dbReference type="InterPro" id="IPR025164">
    <property type="entry name" value="Toastrack_DUF4097"/>
</dbReference>
<reference evidence="4 5" key="1">
    <citation type="submission" date="2017-11" db="EMBL/GenBank/DDBJ databases">
        <title>Bacterial isolate from king chilli rhizosphere.</title>
        <authorList>
            <person name="Takhelmayum P."/>
            <person name="Sarangthem I."/>
        </authorList>
    </citation>
    <scope>NUCLEOTIDE SEQUENCE [LARGE SCALE GENOMIC DNA]</scope>
    <source>
        <strain evidence="5">t26</strain>
    </source>
</reference>